<dbReference type="Pfam" id="PF04230">
    <property type="entry name" value="PS_pyruv_trans"/>
    <property type="match status" value="1"/>
</dbReference>
<feature type="transmembrane region" description="Helical" evidence="5">
    <location>
        <begin position="252"/>
        <end position="273"/>
    </location>
</feature>
<dbReference type="InterPro" id="IPR000620">
    <property type="entry name" value="EamA_dom"/>
</dbReference>
<evidence type="ECO:0000256" key="5">
    <source>
        <dbReference type="SAM" id="Phobius"/>
    </source>
</evidence>
<dbReference type="Proteomes" id="UP001071777">
    <property type="component" value="Unassembled WGS sequence"/>
</dbReference>
<evidence type="ECO:0000256" key="4">
    <source>
        <dbReference type="ARBA" id="ARBA00023136"/>
    </source>
</evidence>
<evidence type="ECO:0000256" key="2">
    <source>
        <dbReference type="ARBA" id="ARBA00022692"/>
    </source>
</evidence>
<evidence type="ECO:0000256" key="3">
    <source>
        <dbReference type="ARBA" id="ARBA00022989"/>
    </source>
</evidence>
<feature type="transmembrane region" description="Helical" evidence="5">
    <location>
        <begin position="343"/>
        <end position="366"/>
    </location>
</feature>
<dbReference type="PANTHER" id="PTHR11132">
    <property type="entry name" value="SOLUTE CARRIER FAMILY 35"/>
    <property type="match status" value="1"/>
</dbReference>
<organism evidence="8 9">
    <name type="scientific">Cryptosporidium canis</name>
    <dbReference type="NCBI Taxonomy" id="195482"/>
    <lineage>
        <taxon>Eukaryota</taxon>
        <taxon>Sar</taxon>
        <taxon>Alveolata</taxon>
        <taxon>Apicomplexa</taxon>
        <taxon>Conoidasida</taxon>
        <taxon>Coccidia</taxon>
        <taxon>Eucoccidiorida</taxon>
        <taxon>Eimeriorina</taxon>
        <taxon>Cryptosporidiidae</taxon>
        <taxon>Cryptosporidium</taxon>
    </lineage>
</organism>
<dbReference type="SUPFAM" id="SSF103481">
    <property type="entry name" value="Multidrug resistance efflux transporter EmrE"/>
    <property type="match status" value="1"/>
</dbReference>
<keyword evidence="2 5" id="KW-0812">Transmembrane</keyword>
<evidence type="ECO:0000256" key="1">
    <source>
        <dbReference type="ARBA" id="ARBA00004141"/>
    </source>
</evidence>
<dbReference type="InterPro" id="IPR007345">
    <property type="entry name" value="Polysacch_pyruvyl_Trfase"/>
</dbReference>
<feature type="transmembrane region" description="Helical" evidence="5">
    <location>
        <begin position="378"/>
        <end position="399"/>
    </location>
</feature>
<dbReference type="InterPro" id="IPR050186">
    <property type="entry name" value="TPT_transporter"/>
</dbReference>
<dbReference type="InterPro" id="IPR037185">
    <property type="entry name" value="EmrE-like"/>
</dbReference>
<dbReference type="EMBL" id="JAPCXB010000117">
    <property type="protein sequence ID" value="KAJ1607601.1"/>
    <property type="molecule type" value="Genomic_DNA"/>
</dbReference>
<feature type="domain" description="EamA" evidence="6">
    <location>
        <begin position="226"/>
        <end position="296"/>
    </location>
</feature>
<keyword evidence="4 5" id="KW-0472">Membrane</keyword>
<gene>
    <name evidence="8" type="ORF">OJ252_2792</name>
</gene>
<feature type="transmembrane region" description="Helical" evidence="5">
    <location>
        <begin position="282"/>
        <end position="303"/>
    </location>
</feature>
<protein>
    <submittedName>
        <fullName evidence="8">AMSJ/WSAK like polysaccharide polymerase</fullName>
    </submittedName>
</protein>
<feature type="transmembrane region" description="Helical" evidence="5">
    <location>
        <begin position="309"/>
        <end position="331"/>
    </location>
</feature>
<feature type="domain" description="Polysaccharide pyruvyl transferase" evidence="7">
    <location>
        <begin position="626"/>
        <end position="922"/>
    </location>
</feature>
<feature type="transmembrane region" description="Helical" evidence="5">
    <location>
        <begin position="228"/>
        <end position="246"/>
    </location>
</feature>
<comment type="caution">
    <text evidence="8">The sequence shown here is derived from an EMBL/GenBank/DDBJ whole genome shotgun (WGS) entry which is preliminary data.</text>
</comment>
<feature type="transmembrane region" description="Helical" evidence="5">
    <location>
        <begin position="16"/>
        <end position="37"/>
    </location>
</feature>
<feature type="transmembrane region" description="Helical" evidence="5">
    <location>
        <begin position="57"/>
        <end position="83"/>
    </location>
</feature>
<feature type="transmembrane region" description="Helical" evidence="5">
    <location>
        <begin position="495"/>
        <end position="514"/>
    </location>
</feature>
<evidence type="ECO:0000313" key="9">
    <source>
        <dbReference type="Proteomes" id="UP001071777"/>
    </source>
</evidence>
<keyword evidence="3 5" id="KW-1133">Transmembrane helix</keyword>
<accession>A0ABQ8P758</accession>
<evidence type="ECO:0000259" key="6">
    <source>
        <dbReference type="Pfam" id="PF00892"/>
    </source>
</evidence>
<evidence type="ECO:0000313" key="8">
    <source>
        <dbReference type="EMBL" id="KAJ1607601.1"/>
    </source>
</evidence>
<name>A0ABQ8P758_9CRYT</name>
<proteinExistence type="predicted"/>
<dbReference type="Pfam" id="PF00892">
    <property type="entry name" value="EamA"/>
    <property type="match status" value="1"/>
</dbReference>
<evidence type="ECO:0000259" key="7">
    <source>
        <dbReference type="Pfam" id="PF04230"/>
    </source>
</evidence>
<sequence length="982" mass="110486">MRKFATNAKIRKISKGVFIETITILGWTAGSALHSIFTKKSFNRLSNDEPISSRIIFGSFLTIVQLLLAATTGIIICGIIHIVNKKNDANLSSVELASNGLVANEGDANIEGSITESTCENRFEQTDITQISKSSSYIINDYNIETNQEKEFISDLNTDENVSINYLKLNKEYNMNTFNRNIDISTNSYEITSDPGKDPIKGKLVAITTNGCHKNEALKERWWGSNKMLFSAALYAVANICANTALGGGKVMLVQIIKCSELILTAILAFFILKRKVTIREVIAFSISTIGIILVVTSTISNGNSGSKVIIFSVLFAGIGAFTISLRNVIVSSASKSEKAVDTFTILSFWGMITSLVVFSVMSIAFGGFKINVPVTPLLISGCFHATYNFSSLAFLKLVGSPIVHAYFNLAKRAIIVLTAELINCTTPPVVQILGSILAILGIHFSKKRKLSLKRKKVKTDFVGEINNHPEINTKIGNAINEQSSELKLDNKDKYPYAASIALSSLFIIIGWITSYTCSCVLPKKNLTPMGKVKYEHLNFMNLENYQPMENEIKKMLDVSNWFDKYPELLLYLSEKNPRLLSGSMQKYTSIAENFLVQGKIVASILSQTIGNIKNGMVFGLADHENKGDAGINWSQYLILKNLNINIIYYCTSNQSHKNCDIDKALMIANSLPEKPTIFLTGGGNLGNIWPKYEIERKKIIEVFHDFNTVIFPQSISLSDKNHNIDFEYLRLHKSLTIFVRDIFSYDYLHNILFYNLNTVTATRLLLTPDIVTYLTSRLNKINRSNSNLNEIYDILWVSRNDREAQTQKWGIDFGKKLNIKIDDWTTFSPTAYSKGILFGQKIVLKDNMQTLSHQNTLKNISDSIYQKDEANFDIFSIGVSFQRFCMGLKFIIQGKVVITDRLHGHIFSSLLNKNQVLIDTKYKKIMNYYKTWSYSIDEKHVKFTYSDKDALDSADKMLCESQSSQSSEIFLEYCSKLFYNL</sequence>
<reference evidence="8" key="1">
    <citation type="submission" date="2022-10" db="EMBL/GenBank/DDBJ databases">
        <title>Adaptive evolution leads to modifications in subtelomeric GC content in a zoonotic Cryptosporidium species.</title>
        <authorList>
            <person name="Li J."/>
            <person name="Feng Y."/>
            <person name="Xiao L."/>
        </authorList>
    </citation>
    <scope>NUCLEOTIDE SEQUENCE</scope>
    <source>
        <strain evidence="8">25894</strain>
    </source>
</reference>
<keyword evidence="9" id="KW-1185">Reference proteome</keyword>
<comment type="subcellular location">
    <subcellularLocation>
        <location evidence="1">Membrane</location>
        <topology evidence="1">Multi-pass membrane protein</topology>
    </subcellularLocation>
</comment>